<keyword evidence="3" id="KW-1133">Transmembrane helix</keyword>
<feature type="domain" description="Ig-like" evidence="4">
    <location>
        <begin position="1235"/>
        <end position="1308"/>
    </location>
</feature>
<protein>
    <submittedName>
        <fullName evidence="5">Bacterial Ig-like domain-containing protein</fullName>
    </submittedName>
</protein>
<evidence type="ECO:0000256" key="2">
    <source>
        <dbReference type="SAM" id="MobiDB-lite"/>
    </source>
</evidence>
<dbReference type="InterPro" id="IPR022263">
    <property type="entry name" value="KxYKxGKxW"/>
</dbReference>
<keyword evidence="1" id="KW-0732">Signal</keyword>
<keyword evidence="6" id="KW-1185">Reference proteome</keyword>
<dbReference type="Gene3D" id="3.10.20.470">
    <property type="match status" value="1"/>
</dbReference>
<dbReference type="Proteomes" id="UP001556617">
    <property type="component" value="Unassembled WGS sequence"/>
</dbReference>
<dbReference type="PANTHER" id="PTHR24273:SF32">
    <property type="entry name" value="HYALIN"/>
    <property type="match status" value="1"/>
</dbReference>
<feature type="compositionally biased region" description="Low complexity" evidence="2">
    <location>
        <begin position="173"/>
        <end position="190"/>
    </location>
</feature>
<feature type="domain" description="Ig-like" evidence="4">
    <location>
        <begin position="1575"/>
        <end position="1648"/>
    </location>
</feature>
<feature type="compositionally biased region" description="Low complexity" evidence="2">
    <location>
        <begin position="206"/>
        <end position="269"/>
    </location>
</feature>
<keyword evidence="3" id="KW-0472">Membrane</keyword>
<evidence type="ECO:0000256" key="3">
    <source>
        <dbReference type="SAM" id="Phobius"/>
    </source>
</evidence>
<feature type="domain" description="Ig-like" evidence="4">
    <location>
        <begin position="980"/>
        <end position="1053"/>
    </location>
</feature>
<evidence type="ECO:0000256" key="1">
    <source>
        <dbReference type="ARBA" id="ARBA00022729"/>
    </source>
</evidence>
<dbReference type="Pfam" id="PF19258">
    <property type="entry name" value="KxYKxGKxW_sig"/>
    <property type="match status" value="1"/>
</dbReference>
<dbReference type="RefSeq" id="WP_367974484.1">
    <property type="nucleotide sequence ID" value="NZ_JBFPEQ010000001.1"/>
</dbReference>
<keyword evidence="3" id="KW-0812">Transmembrane</keyword>
<feature type="region of interest" description="Disordered" evidence="2">
    <location>
        <begin position="164"/>
        <end position="287"/>
    </location>
</feature>
<dbReference type="Pfam" id="PF07523">
    <property type="entry name" value="Big_3"/>
    <property type="match status" value="5"/>
</dbReference>
<sequence>MIKQQSHYKLYKSGKLWVSAMIATGMITISASPIIASASKTDGAAISVVDKSTVSSDGNTLQKNDVNKKEITSSEPITLSAPENVTYNVGDQINLLDNVTASDNADGTKNNVTVTNIVDESGQKVTTIPTDKAATYTVTYTVTNLEGQSTTKNTTVVVKSTVAESNTSDASISENTSSDKTSDSESISSDKAPDSESTSSDKAPDSESTSSDKTSDSESISSDKAPDSESTSSDKASDSESTSSDKASDSESTSSDKASDSKSISSDKTISTDKASKNITSNPNDKDKANLKLWVTTTQSQAQTHKDDIDDILDQSNQAADANNADTIVRNTAVLALSNHQTQELATVKSNTEQIANQTIQSKTISENLITATNNIVLNMSKEVELAGAIVNDDKKGINAAQLNQANEAINKIVLPKGANATLSAYGDLIIYADNSATYNQSLSAIESQGLTKAFRNIVDPDGFSVTDPVYPADMWVDPNPDHYTFSWRQSTANSPIPKNIVLSTDRQGKGTLYVNELDNNNQVLATYTVPKNSSYTSPNFGMTYFNDEYSGIARSTTSTLWTERFNLSNTGRTDGKAKATSFIVPELISQKTSYVDLNGKELQPSYVQTGLSGQKYTTANSTEAVIPGYYATIPMNASGTMSPYGLSDGETSKTYYKDFHNGVKYVFTETDNTGNMAVDVIDTDTNKVVYHIDSLAPEQQIDKPVYVKNNASYILRSIYIPQTKNVVYTYDKLGSFILTSEDPAFPDTKPQQYTNNPTDPTTIQDQIVPNVPGYTAFDKDNNQLTPGSVYNPTDIGKDTTIHYINNMQKATVSYIDSATGEILKVDNITGPFDSTSPYRTDSSIQAFKDAGYVVDSNTYPSTGLVFDRDDTTTQTAIVKLTRVRTNDKPEITAPETVSYKVGDQIDPLANVTGTDTEDKTTDVAVAKIVDPAGNVVTEIPNDKPGEYTVTYTTTDKDGNTTTKDATITVVSNDKPVIAAPDATYKVGDQIDPLANVTSTDTEDGKTDVTVSKIVDPEGNVVTEIPNDKPGEYTVTYTTTDKDGNTTTKDATITVVSNDKPVIAAPDATYKVGDQIDPLANVTGTDTEDGKTDVTVSKIVDPEGNVVIEIPNDKPGEYTVTYTTTDKDGNTTTKDATITVVSNDKPVIAAPDATYKVGDQIDPLANVSGTDTEDKTTDVTVSKIVDPAGNVVTEIPNDKPGEYTVTYTTTDKDGNTTTKDATITVVSNDKPVIAAPDATYKVGDQIDPLANVTGTDTEDGKTDVTVAKIVDPAGNVVTEIPNDKPGEYTVTYTTTDKDGNTTTKDATITVVSNDKPVIAAPDATYKVGDQIDPLANVSGTDTEDGKTDVTVSKIVDPEGNVVTEIPNDKPGEYTVTYTTTDKDGNTTTKDATITVVSNDKPVIAAPDATYKVGDQIDPLANVTGTDTEDGKTDVTVSKIVDPEGNVVIEIPNDKPGEYTVTYTTTDKDGNTTTKDATITVVSNDKPVIAAPDATYKVGDQIDPLANVSGTDTEDKTTDVTVSKIVDPAGNVVTEIPNDKPGEYTVTYTTTDKDGNTTTKDATITVVSNDKPVIAAPDATYKVGDQIDPLANVTGTDTEDGKTDVTVAKIVDPAGNVVTEIPNDKPGEYTVTYTTTDKDGNTTTKDATITVVSNDKPVIAAPDATYKVGDQIDPLANVSGTDTEDKTTDVTVSKIVDPEGNVVTEIPNDKPGEYTVTYTTTDKDGNTTTKDATITVVSNDKPVIAAPDATYKVGDQIDPLANVAGTDTEDGKTDVTVAKIVDPAGNVVTEIPNDKPGEYTVTYTTTDKDGNTTTKDATITVVSNDKPVIAAPDATYKVGDQIDPLANVKSTDTEDGTTTVTVSKIVDPAGNVVTEIPNDKPGEYTVTYTTTDKDGNTTTKDATITVVSNDKPVIAAPDTTYKVGDQIDPLANVKGTDTEDKTTDVTVSKIVDPAGNVVTEIPNDKPGEYTVTYTTTDKDGNTTTKDATITVVSNDKPVIEAPDATYKVGDQIDPLANVSGTDTEDKTTDVTVSKIVDPAGNVVTEIPNDKPGEYTVTYTTTDKDGNTTTKDATITVVSNDKPVITAPDATYKVGDKIDPLANVTGTDTEDKTTDVTVAKIVDPAGNVVTEIPNDKPGEYTVTYTTTDKDGNTTTKDATITVVSNDKPVIAAPDTTYKVGDQIDPLANVTGTDTEDKTTDVTVAKIVDPAGNVVTEIPNDKPGEYTVTYTTTDKDGNTTTKDATITVVSNDKPEITAPDATYKVGDQIDPLANVKGTDTEDKTTDVTVAKIVDPAGNVVTEIPNDKPGEYTVTYTTTDKDGNTTTKNVIITVVSNDKPVIEAPDATYKVGDQIDPLANVKGTDTEDGTTTVTVSKIVDPTGNVISEIPNDKPGEYTVTYTTTDKDGNITTKDAIITVVSNEVGLENKSKTIVAPITIDRNGKLTGKNQLNANNSLVRQQGVLPATDVKTTSFKNIGMVGLLVSLIGLVANKKRRSEDK</sequence>
<dbReference type="InterPro" id="IPR022038">
    <property type="entry name" value="Ig-like_bact"/>
</dbReference>
<dbReference type="PANTHER" id="PTHR24273">
    <property type="entry name" value="FI04643P-RELATED"/>
    <property type="match status" value="1"/>
</dbReference>
<feature type="domain" description="Ig-like" evidence="4">
    <location>
        <begin position="1320"/>
        <end position="1393"/>
    </location>
</feature>
<evidence type="ECO:0000259" key="4">
    <source>
        <dbReference type="Pfam" id="PF07523"/>
    </source>
</evidence>
<organism evidence="5 6">
    <name type="scientific">Leuconostoc aquikimchii</name>
    <dbReference type="NCBI Taxonomy" id="3236804"/>
    <lineage>
        <taxon>Bacteria</taxon>
        <taxon>Bacillati</taxon>
        <taxon>Bacillota</taxon>
        <taxon>Bacilli</taxon>
        <taxon>Lactobacillales</taxon>
        <taxon>Lactobacillaceae</taxon>
        <taxon>Leuconostoc</taxon>
    </lineage>
</organism>
<dbReference type="EMBL" id="JBFPER010000001">
    <property type="protein sequence ID" value="MEX0381006.1"/>
    <property type="molecule type" value="Genomic_DNA"/>
</dbReference>
<feature type="domain" description="Ig-like" evidence="4">
    <location>
        <begin position="1745"/>
        <end position="1818"/>
    </location>
</feature>
<proteinExistence type="predicted"/>
<evidence type="ECO:0000313" key="6">
    <source>
        <dbReference type="Proteomes" id="UP001556617"/>
    </source>
</evidence>
<gene>
    <name evidence="5" type="ORF">AB3K24_06530</name>
</gene>
<name>A0ABV3S5M0_9LACO</name>
<comment type="caution">
    <text evidence="5">The sequence shown here is derived from an EMBL/GenBank/DDBJ whole genome shotgun (WGS) entry which is preliminary data.</text>
</comment>
<dbReference type="InterPro" id="IPR013783">
    <property type="entry name" value="Ig-like_fold"/>
</dbReference>
<evidence type="ECO:0000313" key="5">
    <source>
        <dbReference type="EMBL" id="MEX0381006.1"/>
    </source>
</evidence>
<accession>A0ABV3S5M0</accession>
<reference evidence="5 6" key="1">
    <citation type="submission" date="2024-07" db="EMBL/GenBank/DDBJ databases">
        <authorList>
            <person name="Yun M."/>
        </authorList>
    </citation>
    <scope>NUCLEOTIDE SEQUENCE [LARGE SCALE GENOMIC DNA]</scope>
    <source>
        <strain evidence="5 6">MS01</strain>
    </source>
</reference>
<dbReference type="Gene3D" id="2.60.40.10">
    <property type="entry name" value="Immunoglobulins"/>
    <property type="match status" value="19"/>
</dbReference>
<dbReference type="NCBIfam" id="TIGR03715">
    <property type="entry name" value="KxYKxGKxW"/>
    <property type="match status" value="1"/>
</dbReference>
<feature type="transmembrane region" description="Helical" evidence="3">
    <location>
        <begin position="16"/>
        <end position="36"/>
    </location>
</feature>